<reference evidence="2" key="1">
    <citation type="journal article" date="2019" name="Int. J. Syst. Evol. Microbiol.">
        <title>The Global Catalogue of Microorganisms (GCM) 10K type strain sequencing project: providing services to taxonomists for standard genome sequencing and annotation.</title>
        <authorList>
            <consortium name="The Broad Institute Genomics Platform"/>
            <consortium name="The Broad Institute Genome Sequencing Center for Infectious Disease"/>
            <person name="Wu L."/>
            <person name="Ma J."/>
        </authorList>
    </citation>
    <scope>NUCLEOTIDE SEQUENCE [LARGE SCALE GENOMIC DNA]</scope>
    <source>
        <strain evidence="2">JCM 16956</strain>
    </source>
</reference>
<protein>
    <submittedName>
        <fullName evidence="1">Uncharacterized protein</fullName>
    </submittedName>
</protein>
<gene>
    <name evidence="1" type="ORF">GCM10022244_29450</name>
</gene>
<evidence type="ECO:0000313" key="1">
    <source>
        <dbReference type="EMBL" id="GAA3918323.1"/>
    </source>
</evidence>
<organism evidence="1 2">
    <name type="scientific">Streptomyces gulbargensis</name>
    <dbReference type="NCBI Taxonomy" id="364901"/>
    <lineage>
        <taxon>Bacteria</taxon>
        <taxon>Bacillati</taxon>
        <taxon>Actinomycetota</taxon>
        <taxon>Actinomycetes</taxon>
        <taxon>Kitasatosporales</taxon>
        <taxon>Streptomycetaceae</taxon>
        <taxon>Streptomyces</taxon>
    </lineage>
</organism>
<name>A0ABP7ME15_9ACTN</name>
<keyword evidence="2" id="KW-1185">Reference proteome</keyword>
<accession>A0ABP7ME15</accession>
<dbReference type="Proteomes" id="UP001501000">
    <property type="component" value="Unassembled WGS sequence"/>
</dbReference>
<dbReference type="EMBL" id="BAABAJ010000008">
    <property type="protein sequence ID" value="GAA3918323.1"/>
    <property type="molecule type" value="Genomic_DNA"/>
</dbReference>
<evidence type="ECO:0000313" key="2">
    <source>
        <dbReference type="Proteomes" id="UP001501000"/>
    </source>
</evidence>
<sequence length="126" mass="14460">MALTMLSAAVAPVHASAAAERNYQAWICAKDSRGKNFSHANVAGYNQHGRWVRTPTFALSADYGDGSAYTIHCGQKNAWWFKPNQRLQINIYNTRGDRWERHYRNFKTQCPLVDRSTRGCNIYFSR</sequence>
<comment type="caution">
    <text evidence="1">The sequence shown here is derived from an EMBL/GenBank/DDBJ whole genome shotgun (WGS) entry which is preliminary data.</text>
</comment>
<proteinExistence type="predicted"/>